<evidence type="ECO:0000259" key="7">
    <source>
        <dbReference type="Pfam" id="PF20651"/>
    </source>
</evidence>
<gene>
    <name evidence="8" type="ORF">KQ657_001091</name>
</gene>
<evidence type="ECO:0000313" key="8">
    <source>
        <dbReference type="EMBL" id="KAG7192981.1"/>
    </source>
</evidence>
<comment type="caution">
    <text evidence="8">The sequence shown here is derived from an EMBL/GenBank/DDBJ whole genome shotgun (WGS) entry which is preliminary data.</text>
</comment>
<protein>
    <recommendedName>
        <fullName evidence="5">Exocyst complex component SEC15</fullName>
    </recommendedName>
</protein>
<dbReference type="InterPro" id="IPR048359">
    <property type="entry name" value="EXOC6_Sec15_N"/>
</dbReference>
<dbReference type="PIRSF" id="PIRSF025007">
    <property type="entry name" value="Sec15"/>
    <property type="match status" value="1"/>
</dbReference>
<keyword evidence="2 5" id="KW-0813">Transport</keyword>
<evidence type="ECO:0000256" key="4">
    <source>
        <dbReference type="ARBA" id="ARBA00023054"/>
    </source>
</evidence>
<dbReference type="GO" id="GO:0090522">
    <property type="term" value="P:vesicle tethering involved in exocytosis"/>
    <property type="evidence" value="ECO:0007669"/>
    <property type="project" value="UniProtKB-UniRule"/>
</dbReference>
<proteinExistence type="inferred from homology"/>
<evidence type="ECO:0000259" key="6">
    <source>
        <dbReference type="Pfam" id="PF04091"/>
    </source>
</evidence>
<reference evidence="8" key="1">
    <citation type="submission" date="2021-03" db="EMBL/GenBank/DDBJ databases">
        <authorList>
            <person name="Palmer J.M."/>
        </authorList>
    </citation>
    <scope>NUCLEOTIDE SEQUENCE</scope>
    <source>
        <strain evidence="8">ARV_011</strain>
    </source>
</reference>
<organism evidence="8 9">
    <name type="scientific">Scheffersomyces spartinae</name>
    <dbReference type="NCBI Taxonomy" id="45513"/>
    <lineage>
        <taxon>Eukaryota</taxon>
        <taxon>Fungi</taxon>
        <taxon>Dikarya</taxon>
        <taxon>Ascomycota</taxon>
        <taxon>Saccharomycotina</taxon>
        <taxon>Pichiomycetes</taxon>
        <taxon>Debaryomycetaceae</taxon>
        <taxon>Scheffersomyces</taxon>
    </lineage>
</organism>
<dbReference type="PANTHER" id="PTHR12702">
    <property type="entry name" value="SEC15"/>
    <property type="match status" value="1"/>
</dbReference>
<comment type="function">
    <text evidence="5">Component of the exocyst complex involved in the docking of exocytic vesicles with fusion sites on the plasma membrane.</text>
</comment>
<dbReference type="Gene3D" id="1.10.357.30">
    <property type="entry name" value="Exocyst complex subunit Sec15 C-terminal domain, N-terminal subdomain"/>
    <property type="match status" value="1"/>
</dbReference>
<dbReference type="GO" id="GO:0016020">
    <property type="term" value="C:membrane"/>
    <property type="evidence" value="ECO:0007669"/>
    <property type="project" value="TreeGrafter"/>
</dbReference>
<dbReference type="PANTHER" id="PTHR12702:SF0">
    <property type="entry name" value="EXOCYST COMPLEX COMPONENT 6"/>
    <property type="match status" value="1"/>
</dbReference>
<dbReference type="RefSeq" id="XP_043048530.1">
    <property type="nucleotide sequence ID" value="XM_043191898.1"/>
</dbReference>
<comment type="similarity">
    <text evidence="1 5">Belongs to the SEC15 family.</text>
</comment>
<evidence type="ECO:0000256" key="1">
    <source>
        <dbReference type="ARBA" id="ARBA00007944"/>
    </source>
</evidence>
<dbReference type="Proteomes" id="UP000790833">
    <property type="component" value="Unassembled WGS sequence"/>
</dbReference>
<name>A0A9P7V7V2_9ASCO</name>
<dbReference type="Pfam" id="PF04091">
    <property type="entry name" value="Sec15_C"/>
    <property type="match status" value="1"/>
</dbReference>
<dbReference type="Pfam" id="PF20651">
    <property type="entry name" value="EXOC6_Sec15_N"/>
    <property type="match status" value="1"/>
</dbReference>
<dbReference type="EMBL" id="JAHMUF010000014">
    <property type="protein sequence ID" value="KAG7192981.1"/>
    <property type="molecule type" value="Genomic_DNA"/>
</dbReference>
<dbReference type="GO" id="GO:0000145">
    <property type="term" value="C:exocyst"/>
    <property type="evidence" value="ECO:0007669"/>
    <property type="project" value="UniProtKB-UniRule"/>
</dbReference>
<evidence type="ECO:0000256" key="5">
    <source>
        <dbReference type="PIRNR" id="PIRNR025007"/>
    </source>
</evidence>
<evidence type="ECO:0000256" key="2">
    <source>
        <dbReference type="ARBA" id="ARBA00022448"/>
    </source>
</evidence>
<dbReference type="GO" id="GO:0006893">
    <property type="term" value="P:Golgi to plasma membrane transport"/>
    <property type="evidence" value="ECO:0007669"/>
    <property type="project" value="TreeGrafter"/>
</dbReference>
<accession>A0A9P7V7V2</accession>
<keyword evidence="9" id="KW-1185">Reference proteome</keyword>
<dbReference type="GeneID" id="66114465"/>
<feature type="domain" description="Exocyst complex subunit EXOC6/Sec15 C-terminal" evidence="6">
    <location>
        <begin position="423"/>
        <end position="786"/>
    </location>
</feature>
<dbReference type="InterPro" id="IPR007225">
    <property type="entry name" value="EXOC6/Sec15"/>
</dbReference>
<keyword evidence="4" id="KW-0175">Coiled coil</keyword>
<dbReference type="Gene3D" id="1.20.58.670">
    <property type="entry name" value="Dsl1p vesicle tethering complex, Tip20p subunit, domain D"/>
    <property type="match status" value="1"/>
</dbReference>
<keyword evidence="3 5" id="KW-0268">Exocytosis</keyword>
<dbReference type="GO" id="GO:0006886">
    <property type="term" value="P:intracellular protein transport"/>
    <property type="evidence" value="ECO:0007669"/>
    <property type="project" value="InterPro"/>
</dbReference>
<feature type="domain" description="Exocyst complex component EXOC6/Sec15 N-terminal" evidence="7">
    <location>
        <begin position="62"/>
        <end position="230"/>
    </location>
</feature>
<dbReference type="InterPro" id="IPR046361">
    <property type="entry name" value="EXOC6/Sec15_C"/>
</dbReference>
<dbReference type="InterPro" id="IPR042045">
    <property type="entry name" value="EXOC6/Sec15_C_dom1"/>
</dbReference>
<evidence type="ECO:0000313" key="9">
    <source>
        <dbReference type="Proteomes" id="UP000790833"/>
    </source>
</evidence>
<dbReference type="AlphaFoldDB" id="A0A9P7V7V2"/>
<dbReference type="InterPro" id="IPR042044">
    <property type="entry name" value="EXOC6PINT-1/Sec15/Tip20_C_dom2"/>
</dbReference>
<dbReference type="OrthoDB" id="10267033at2759"/>
<evidence type="ECO:0000256" key="3">
    <source>
        <dbReference type="ARBA" id="ARBA00022483"/>
    </source>
</evidence>
<sequence>MAPAATTAGERPTIETGVLENLLLRDDNIYETSLNSEDYLNSLAPIIKDAVKSNGLSDLIYKLNDIVSEKDEELAELSLSSTKDINSCIDTIDEIHTDARGMSESLVDVSRSLNDSVVDLVVRKKKYIRAKEVSNKIQETSVVLNLCIQVLESTNRIHDLIKQHKYFSALKLIDELKNIHLPKVENFSFSLKIYDSIPHLTNMIKEESFDNLNKWLSMNLERRLIEVGNRLYDNLHILQTNWEAEREKNPTFKSHKLNSPVEVVSRDPLTNLNILNDANLVIDLSTIFDSILVYLTMNEEEELQALYHKEWMKRYNRVIYPITSATAQSIAEFQDINTLDHYLRKIAALFVLDRQINLSTKYQLRTQANSNDLWDSYVAKLKPVLARFIETQLHGFSEFESVKNLIGNFMQIMENNGFRINDLYDILMSLFRNQLTPELIQDFRSEFLEAIQSDHYMPLVINNQDDYDRIMKICWYKPDQYFAPSKITRMPVSLPFSEDYVHFCLGIRSLLDDILHFTRMHYGMEITELNSIIVNEIFERILGSEKGYGICNDMRAFIEKNASNKEIVAQSYTNLEYYLYSLFEIGKLINRRLRVNMGLGVHGNDNVYTLRAVDEFKRLREFAEQTIFAMVDGKISELLDMVELDDWLPTVKNSESNYSIKDFAMFLENLFTSIFATLPVAVKTIGLIRTYDSVAQHFVNVLKDVPRFNRIGIENFDLDIKYLESSMQQLDTTQSDSDVLTKTFDELRQCIDLLLLEDYEEYKRNPDFRARFDRIRADEGFKLISKMHSGEESPQFDVNTPLEEVRSQTPNQMGDNQSLFSNTTSSRFAKFSSRFNKAN</sequence>